<proteinExistence type="inferred from homology"/>
<keyword evidence="6 10" id="KW-0819">tRNA processing</keyword>
<dbReference type="NCBIfam" id="TIGR03197">
    <property type="entry name" value="MnmC_Cterm"/>
    <property type="match status" value="1"/>
</dbReference>
<dbReference type="AlphaFoldDB" id="A0A939DEC7"/>
<dbReference type="NCBIfam" id="NF002481">
    <property type="entry name" value="PRK01747.1-2"/>
    <property type="match status" value="1"/>
</dbReference>
<dbReference type="InterPro" id="IPR008471">
    <property type="entry name" value="MnmC-like_methylTransf"/>
</dbReference>
<dbReference type="InterPro" id="IPR036188">
    <property type="entry name" value="FAD/NAD-bd_sf"/>
</dbReference>
<dbReference type="RefSeq" id="WP_206560142.1">
    <property type="nucleotide sequence ID" value="NZ_JAFKCZ010000006.1"/>
</dbReference>
<keyword evidence="14" id="KW-1185">Reference proteome</keyword>
<dbReference type="InterPro" id="IPR029063">
    <property type="entry name" value="SAM-dependent_MTases_sf"/>
</dbReference>
<feature type="region of interest" description="tRNA (mnm(5)s(2)U34)-methyltransferase" evidence="10">
    <location>
        <begin position="1"/>
        <end position="235"/>
    </location>
</feature>
<comment type="cofactor">
    <cofactor evidence="10">
        <name>FAD</name>
        <dbReference type="ChEBI" id="CHEBI:57692"/>
    </cofactor>
</comment>
<dbReference type="InterPro" id="IPR017610">
    <property type="entry name" value="tRNA_S-uridine_synth_MnmC_C"/>
</dbReference>
<evidence type="ECO:0000256" key="3">
    <source>
        <dbReference type="ARBA" id="ARBA00022630"/>
    </source>
</evidence>
<dbReference type="EC" id="1.5.-.-" evidence="10"/>
<dbReference type="GO" id="GO:0002098">
    <property type="term" value="P:tRNA wobble uridine modification"/>
    <property type="evidence" value="ECO:0007669"/>
    <property type="project" value="TreeGrafter"/>
</dbReference>
<dbReference type="EMBL" id="JAFKCZ010000006">
    <property type="protein sequence ID" value="MBN7796688.1"/>
    <property type="molecule type" value="Genomic_DNA"/>
</dbReference>
<keyword evidence="8 10" id="KW-0560">Oxidoreductase</keyword>
<comment type="similarity">
    <text evidence="10">In the C-terminal section; belongs to the DAO family.</text>
</comment>
<evidence type="ECO:0000256" key="9">
    <source>
        <dbReference type="ARBA" id="ARBA00023268"/>
    </source>
</evidence>
<dbReference type="PANTHER" id="PTHR13847:SF283">
    <property type="entry name" value="TRNA 5-METHYLAMINOMETHYL-2-THIOURIDINE BIOSYNTHESIS BIFUNCTIONAL PROTEIN MNMC"/>
    <property type="match status" value="1"/>
</dbReference>
<evidence type="ECO:0000256" key="10">
    <source>
        <dbReference type="HAMAP-Rule" id="MF_01102"/>
    </source>
</evidence>
<evidence type="ECO:0000256" key="7">
    <source>
        <dbReference type="ARBA" id="ARBA00022827"/>
    </source>
</evidence>
<dbReference type="SUPFAM" id="SSF51905">
    <property type="entry name" value="FAD/NAD(P)-binding domain"/>
    <property type="match status" value="1"/>
</dbReference>
<dbReference type="GO" id="GO:0050660">
    <property type="term" value="F:flavin adenine dinucleotide binding"/>
    <property type="evidence" value="ECO:0007669"/>
    <property type="project" value="UniProtKB-UniRule"/>
</dbReference>
<dbReference type="PANTHER" id="PTHR13847">
    <property type="entry name" value="SARCOSINE DEHYDROGENASE-RELATED"/>
    <property type="match status" value="1"/>
</dbReference>
<evidence type="ECO:0000259" key="12">
    <source>
        <dbReference type="Pfam" id="PF05430"/>
    </source>
</evidence>
<dbReference type="GO" id="GO:0016645">
    <property type="term" value="F:oxidoreductase activity, acting on the CH-NH group of donors"/>
    <property type="evidence" value="ECO:0007669"/>
    <property type="project" value="InterPro"/>
</dbReference>
<dbReference type="Pfam" id="PF01266">
    <property type="entry name" value="DAO"/>
    <property type="match status" value="1"/>
</dbReference>
<name>A0A939DEC7_9GAMM</name>
<dbReference type="HAMAP" id="MF_01102">
    <property type="entry name" value="MnmC"/>
    <property type="match status" value="1"/>
</dbReference>
<dbReference type="GO" id="GO:0005737">
    <property type="term" value="C:cytoplasm"/>
    <property type="evidence" value="ECO:0007669"/>
    <property type="project" value="UniProtKB-SubCell"/>
</dbReference>
<dbReference type="InterPro" id="IPR023032">
    <property type="entry name" value="tRNA_MAMT_biosynth_bifunc_MnmC"/>
</dbReference>
<keyword evidence="9 10" id="KW-0511">Multifunctional enzyme</keyword>
<keyword evidence="4 10" id="KW-0808">Transferase</keyword>
<organism evidence="13 14">
    <name type="scientific">Parahaliea mediterranea</name>
    <dbReference type="NCBI Taxonomy" id="651086"/>
    <lineage>
        <taxon>Bacteria</taxon>
        <taxon>Pseudomonadati</taxon>
        <taxon>Pseudomonadota</taxon>
        <taxon>Gammaproteobacteria</taxon>
        <taxon>Cellvibrionales</taxon>
        <taxon>Halieaceae</taxon>
        <taxon>Parahaliea</taxon>
    </lineage>
</organism>
<protein>
    <recommendedName>
        <fullName evidence="10">tRNA 5-methylaminomethyl-2-thiouridine biosynthesis bifunctional protein MnmC</fullName>
        <shortName evidence="10">tRNA mnm(5)s(2)U biosynthesis bifunctional protein</shortName>
    </recommendedName>
    <domain>
        <recommendedName>
            <fullName evidence="10">tRNA (mnm(5)s(2)U34)-methyltransferase</fullName>
            <ecNumber evidence="10">2.1.1.61</ecNumber>
        </recommendedName>
    </domain>
    <domain>
        <recommendedName>
            <fullName evidence="10">FAD-dependent cmnm(5)s(2)U34 oxidoreductase</fullName>
            <ecNumber evidence="10">1.5.-.-</ecNumber>
        </recommendedName>
    </domain>
</protein>
<gene>
    <name evidence="10 13" type="primary">mnmC</name>
    <name evidence="13" type="ORF">JYP50_08810</name>
</gene>
<evidence type="ECO:0000313" key="13">
    <source>
        <dbReference type="EMBL" id="MBN7796688.1"/>
    </source>
</evidence>
<dbReference type="EC" id="2.1.1.61" evidence="10"/>
<dbReference type="InterPro" id="IPR006076">
    <property type="entry name" value="FAD-dep_OxRdtase"/>
</dbReference>
<evidence type="ECO:0000256" key="4">
    <source>
        <dbReference type="ARBA" id="ARBA00022679"/>
    </source>
</evidence>
<dbReference type="Proteomes" id="UP000664303">
    <property type="component" value="Unassembled WGS sequence"/>
</dbReference>
<keyword evidence="7 10" id="KW-0274">FAD</keyword>
<dbReference type="Pfam" id="PF05430">
    <property type="entry name" value="Methyltransf_30"/>
    <property type="match status" value="1"/>
</dbReference>
<comment type="function">
    <text evidence="10">Catalyzes the last two steps in the biosynthesis of 5-methylaminomethyl-2-thiouridine (mnm(5)s(2)U) at the wobble position (U34) in tRNA. Catalyzes the FAD-dependent demodification of cmnm(5)s(2)U34 to nm(5)s(2)U34, followed by the transfer of a methyl group from S-adenosyl-L-methionine to nm(5)s(2)U34, to form mnm(5)s(2)U34.</text>
</comment>
<feature type="domain" description="FAD dependent oxidoreductase" evidence="11">
    <location>
        <begin position="262"/>
        <end position="629"/>
    </location>
</feature>
<comment type="catalytic activity">
    <reaction evidence="10">
        <text>5-aminomethyl-2-thiouridine(34) in tRNA + S-adenosyl-L-methionine = 5-methylaminomethyl-2-thiouridine(34) in tRNA + S-adenosyl-L-homocysteine + H(+)</text>
        <dbReference type="Rhea" id="RHEA:19569"/>
        <dbReference type="Rhea" id="RHEA-COMP:10195"/>
        <dbReference type="Rhea" id="RHEA-COMP:10197"/>
        <dbReference type="ChEBI" id="CHEBI:15378"/>
        <dbReference type="ChEBI" id="CHEBI:57856"/>
        <dbReference type="ChEBI" id="CHEBI:59789"/>
        <dbReference type="ChEBI" id="CHEBI:74454"/>
        <dbReference type="ChEBI" id="CHEBI:74455"/>
        <dbReference type="EC" id="2.1.1.61"/>
    </reaction>
</comment>
<dbReference type="GO" id="GO:0032259">
    <property type="term" value="P:methylation"/>
    <property type="evidence" value="ECO:0007669"/>
    <property type="project" value="UniProtKB-KW"/>
</dbReference>
<dbReference type="Gene3D" id="3.40.50.150">
    <property type="entry name" value="Vaccinia Virus protein VP39"/>
    <property type="match status" value="1"/>
</dbReference>
<dbReference type="NCBIfam" id="NF033855">
    <property type="entry name" value="tRNA_MNMC2"/>
    <property type="match status" value="1"/>
</dbReference>
<evidence type="ECO:0000256" key="1">
    <source>
        <dbReference type="ARBA" id="ARBA00022490"/>
    </source>
</evidence>
<comment type="similarity">
    <text evidence="10">In the N-terminal section; belongs to the methyltransferase superfamily. tRNA (mnm(5)s(2)U34)-methyltransferase family.</text>
</comment>
<feature type="region of interest" description="FAD-dependent cmnm(5)s(2)U34 oxidoreductase" evidence="10">
    <location>
        <begin position="264"/>
        <end position="660"/>
    </location>
</feature>
<dbReference type="SUPFAM" id="SSF54373">
    <property type="entry name" value="FAD-linked reductases, C-terminal domain"/>
    <property type="match status" value="1"/>
</dbReference>
<keyword evidence="1 10" id="KW-0963">Cytoplasm</keyword>
<dbReference type="GO" id="GO:0004808">
    <property type="term" value="F:tRNA (5-methylaminomethyl-2-thiouridylate)(34)-methyltransferase activity"/>
    <property type="evidence" value="ECO:0007669"/>
    <property type="project" value="UniProtKB-EC"/>
</dbReference>
<evidence type="ECO:0000256" key="8">
    <source>
        <dbReference type="ARBA" id="ARBA00023002"/>
    </source>
</evidence>
<sequence length="660" mass="70600">MPRADLTWTPQGTPGSARFGDIYYSRDDGLAESRFVFLEGNDLPRRWRDHPRDTFVIGETGFGTGLNFLLAWQAWKAAPLPRPRLHFLSLEQYPLRAPELRQALAHWPELAPFAAALQDAYPPPVPGVHRLQFEGGAITLDLWWAEAGEALADLRQRGLPLVDAWFLDGFAPARNAGMWQEALLGHLGKLSQPGATLATFTAAGAVRRALQASGFAMRKGPGFGRKRERLLGRLERPAERTLPAGTPWDLPETRSPAPRSALVIGAGLAGCATAAAFARRGIPVTLVERGRLAGAASGNAQGMLYTRLSRRHSALTDFALLSFVHASRTYAAMFAGGELESGRDGELCGSFHQHRDREELDALAPLLADTPELAQVLEAAEASARLGVEQQTAGYWFPGSGWMSPAALCQAWTRREGVTLIEDCGDATLRRSGGQWQALGPGGELLATADCAVIACAGHSAGFEGLDWLPLQAIRGQTTQLPAGPPFNSLRTVLCHAGYIAPATAGGHCIGATFNLGDDCVAARAADHRHNLDTLGRAVPAWAGALAELDAATLEGRVAFRCTTPDYLPLAGPAPDLGALTQRFAGLRQNARRDIPHFGAFVPGLYLNIGHGSRGLTSTPLAAELVASLACGEPPPLDRHLARALAPARFPIRDLGRNRL</sequence>
<dbReference type="InterPro" id="IPR047785">
    <property type="entry name" value="tRNA_MNMC2"/>
</dbReference>
<evidence type="ECO:0000256" key="5">
    <source>
        <dbReference type="ARBA" id="ARBA00022691"/>
    </source>
</evidence>
<accession>A0A939DEC7</accession>
<reference evidence="13" key="1">
    <citation type="submission" date="2021-02" db="EMBL/GenBank/DDBJ databases">
        <title>PHA producing bacteria isolated from coastal sediment in Guangdong, Shenzhen.</title>
        <authorList>
            <person name="Zheng W."/>
            <person name="Yu S."/>
            <person name="Huang Y."/>
        </authorList>
    </citation>
    <scope>NUCLEOTIDE SEQUENCE</scope>
    <source>
        <strain evidence="13">TN14-10</strain>
    </source>
</reference>
<keyword evidence="2 10" id="KW-0489">Methyltransferase</keyword>
<dbReference type="Gene3D" id="3.30.9.10">
    <property type="entry name" value="D-Amino Acid Oxidase, subunit A, domain 2"/>
    <property type="match status" value="1"/>
</dbReference>
<evidence type="ECO:0000259" key="11">
    <source>
        <dbReference type="Pfam" id="PF01266"/>
    </source>
</evidence>
<comment type="subcellular location">
    <subcellularLocation>
        <location evidence="10">Cytoplasm</location>
    </subcellularLocation>
</comment>
<dbReference type="Gene3D" id="3.50.50.60">
    <property type="entry name" value="FAD/NAD(P)-binding domain"/>
    <property type="match status" value="1"/>
</dbReference>
<keyword evidence="3 10" id="KW-0285">Flavoprotein</keyword>
<evidence type="ECO:0000256" key="2">
    <source>
        <dbReference type="ARBA" id="ARBA00022603"/>
    </source>
</evidence>
<evidence type="ECO:0000313" key="14">
    <source>
        <dbReference type="Proteomes" id="UP000664303"/>
    </source>
</evidence>
<comment type="caution">
    <text evidence="13">The sequence shown here is derived from an EMBL/GenBank/DDBJ whole genome shotgun (WGS) entry which is preliminary data.</text>
</comment>
<evidence type="ECO:0000256" key="6">
    <source>
        <dbReference type="ARBA" id="ARBA00022694"/>
    </source>
</evidence>
<feature type="domain" description="MnmC-like methyltransferase" evidence="12">
    <location>
        <begin position="108"/>
        <end position="233"/>
    </location>
</feature>
<keyword evidence="5 10" id="KW-0949">S-adenosyl-L-methionine</keyword>